<evidence type="ECO:0000313" key="4">
    <source>
        <dbReference type="Proteomes" id="UP000297907"/>
    </source>
</evidence>
<keyword evidence="1" id="KW-0812">Transmembrane</keyword>
<feature type="transmembrane region" description="Helical" evidence="1">
    <location>
        <begin position="21"/>
        <end position="49"/>
    </location>
</feature>
<keyword evidence="1" id="KW-0472">Membrane</keyword>
<feature type="domain" description="DUF4395" evidence="2">
    <location>
        <begin position="14"/>
        <end position="150"/>
    </location>
</feature>
<feature type="transmembrane region" description="Helical" evidence="1">
    <location>
        <begin position="94"/>
        <end position="115"/>
    </location>
</feature>
<gene>
    <name evidence="3" type="ORF">E3O42_12395</name>
</gene>
<dbReference type="EMBL" id="SOFL01000040">
    <property type="protein sequence ID" value="TFC00419.1"/>
    <property type="molecule type" value="Genomic_DNA"/>
</dbReference>
<organism evidence="3 4">
    <name type="scientific">Cryobacterium adonitolivorans</name>
    <dbReference type="NCBI Taxonomy" id="1259189"/>
    <lineage>
        <taxon>Bacteria</taxon>
        <taxon>Bacillati</taxon>
        <taxon>Actinomycetota</taxon>
        <taxon>Actinomycetes</taxon>
        <taxon>Micrococcales</taxon>
        <taxon>Microbacteriaceae</taxon>
        <taxon>Cryobacterium</taxon>
    </lineage>
</organism>
<evidence type="ECO:0000259" key="2">
    <source>
        <dbReference type="Pfam" id="PF14340"/>
    </source>
</evidence>
<keyword evidence="1" id="KW-1133">Transmembrane helix</keyword>
<sequence length="161" mass="16116">MTRPGPAAPKRAGIDPRGPRFGAAVTAVVLLAVIFLALVGASGVALALLAAQTAVFAWGALASVARHPYGLLYKTLVRPRLGPPAELEDPAPPTFAQGVGLLVALIGVVLGLAGVTAAVPIAAAAAFVAAFLNAAFDYCLGCQLYLLLVRAGVLGRSPAAP</sequence>
<feature type="transmembrane region" description="Helical" evidence="1">
    <location>
        <begin position="121"/>
        <end position="148"/>
    </location>
</feature>
<reference evidence="3 4" key="1">
    <citation type="submission" date="2019-03" db="EMBL/GenBank/DDBJ databases">
        <title>Genomics of glacier-inhabiting Cryobacterium strains.</title>
        <authorList>
            <person name="Liu Q."/>
            <person name="Xin Y.-H."/>
        </authorList>
    </citation>
    <scope>NUCLEOTIDE SEQUENCE [LARGE SCALE GENOMIC DNA]</scope>
    <source>
        <strain evidence="3 4">RHLS22-1</strain>
    </source>
</reference>
<keyword evidence="4" id="KW-1185">Reference proteome</keyword>
<dbReference type="AlphaFoldDB" id="A0A4R8W2C5"/>
<dbReference type="OrthoDB" id="345402at2"/>
<dbReference type="Proteomes" id="UP000297907">
    <property type="component" value="Unassembled WGS sequence"/>
</dbReference>
<proteinExistence type="predicted"/>
<dbReference type="InterPro" id="IPR025508">
    <property type="entry name" value="DUF4395"/>
</dbReference>
<comment type="caution">
    <text evidence="3">The sequence shown here is derived from an EMBL/GenBank/DDBJ whole genome shotgun (WGS) entry which is preliminary data.</text>
</comment>
<evidence type="ECO:0000256" key="1">
    <source>
        <dbReference type="SAM" id="Phobius"/>
    </source>
</evidence>
<evidence type="ECO:0000313" key="3">
    <source>
        <dbReference type="EMBL" id="TFC00419.1"/>
    </source>
</evidence>
<dbReference type="Pfam" id="PF14340">
    <property type="entry name" value="DUF4395"/>
    <property type="match status" value="1"/>
</dbReference>
<dbReference type="RefSeq" id="WP_134454238.1">
    <property type="nucleotide sequence ID" value="NZ_SOFL01000040.1"/>
</dbReference>
<protein>
    <submittedName>
        <fullName evidence="3">DUF4395 domain-containing protein</fullName>
    </submittedName>
</protein>
<name>A0A4R8W2C5_9MICO</name>
<accession>A0A4R8W2C5</accession>